<dbReference type="AlphaFoldDB" id="A0A974HN89"/>
<sequence>HCTVHIKHLPRVSEETALCNQRYILWTLKSAIAHQVIPAAVKAPANAKMPNANKSRKSAAAQPTVVNAARVVTVRRMVKNAAAPSDLLCTRSQSVTIGLMQY</sequence>
<feature type="non-terminal residue" evidence="1">
    <location>
        <position position="1"/>
    </location>
</feature>
<accession>A0A974HN89</accession>
<protein>
    <submittedName>
        <fullName evidence="1">Uncharacterized protein</fullName>
    </submittedName>
</protein>
<evidence type="ECO:0000313" key="1">
    <source>
        <dbReference type="EMBL" id="OCT84379.1"/>
    </source>
</evidence>
<name>A0A974HN89_XENLA</name>
<dbReference type="EMBL" id="CM004472">
    <property type="protein sequence ID" value="OCT84379.1"/>
    <property type="molecule type" value="Genomic_DNA"/>
</dbReference>
<organism evidence="1 2">
    <name type="scientific">Xenopus laevis</name>
    <name type="common">African clawed frog</name>
    <dbReference type="NCBI Taxonomy" id="8355"/>
    <lineage>
        <taxon>Eukaryota</taxon>
        <taxon>Metazoa</taxon>
        <taxon>Chordata</taxon>
        <taxon>Craniata</taxon>
        <taxon>Vertebrata</taxon>
        <taxon>Euteleostomi</taxon>
        <taxon>Amphibia</taxon>
        <taxon>Batrachia</taxon>
        <taxon>Anura</taxon>
        <taxon>Pipoidea</taxon>
        <taxon>Pipidae</taxon>
        <taxon>Xenopodinae</taxon>
        <taxon>Xenopus</taxon>
        <taxon>Xenopus</taxon>
    </lineage>
</organism>
<reference evidence="2" key="1">
    <citation type="journal article" date="2016" name="Nature">
        <title>Genome evolution in the allotetraploid frog Xenopus laevis.</title>
        <authorList>
            <person name="Session A.M."/>
            <person name="Uno Y."/>
            <person name="Kwon T."/>
            <person name="Chapman J.A."/>
            <person name="Toyoda A."/>
            <person name="Takahashi S."/>
            <person name="Fukui A."/>
            <person name="Hikosaka A."/>
            <person name="Suzuki A."/>
            <person name="Kondo M."/>
            <person name="van Heeringen S.J."/>
            <person name="Quigley I."/>
            <person name="Heinz S."/>
            <person name="Ogino H."/>
            <person name="Ochi H."/>
            <person name="Hellsten U."/>
            <person name="Lyons J.B."/>
            <person name="Simakov O."/>
            <person name="Putnam N."/>
            <person name="Stites J."/>
            <person name="Kuroki Y."/>
            <person name="Tanaka T."/>
            <person name="Michiue T."/>
            <person name="Watanabe M."/>
            <person name="Bogdanovic O."/>
            <person name="Lister R."/>
            <person name="Georgiou G."/>
            <person name="Paranjpe S.S."/>
            <person name="van Kruijsbergen I."/>
            <person name="Shu S."/>
            <person name="Carlson J."/>
            <person name="Kinoshita T."/>
            <person name="Ohta Y."/>
            <person name="Mawaribuchi S."/>
            <person name="Jenkins J."/>
            <person name="Grimwood J."/>
            <person name="Schmutz J."/>
            <person name="Mitros T."/>
            <person name="Mozaffari S.V."/>
            <person name="Suzuki Y."/>
            <person name="Haramoto Y."/>
            <person name="Yamamoto T.S."/>
            <person name="Takagi C."/>
            <person name="Heald R."/>
            <person name="Miller K."/>
            <person name="Haudenschild C."/>
            <person name="Kitzman J."/>
            <person name="Nakayama T."/>
            <person name="Izutsu Y."/>
            <person name="Robert J."/>
            <person name="Fortriede J."/>
            <person name="Burns K."/>
            <person name="Lotay V."/>
            <person name="Karimi K."/>
            <person name="Yasuoka Y."/>
            <person name="Dichmann D.S."/>
            <person name="Flajnik M.F."/>
            <person name="Houston D.W."/>
            <person name="Shendure J."/>
            <person name="DuPasquier L."/>
            <person name="Vize P.D."/>
            <person name="Zorn A.M."/>
            <person name="Ito M."/>
            <person name="Marcotte E.M."/>
            <person name="Wallingford J.B."/>
            <person name="Ito Y."/>
            <person name="Asashima M."/>
            <person name="Ueno N."/>
            <person name="Matsuda Y."/>
            <person name="Veenstra G.J."/>
            <person name="Fujiyama A."/>
            <person name="Harland R.M."/>
            <person name="Taira M."/>
            <person name="Rokhsar D.S."/>
        </authorList>
    </citation>
    <scope>NUCLEOTIDE SEQUENCE [LARGE SCALE GENOMIC DNA]</scope>
    <source>
        <strain evidence="2">J</strain>
    </source>
</reference>
<proteinExistence type="predicted"/>
<dbReference type="Proteomes" id="UP000694892">
    <property type="component" value="Chromosome 4L"/>
</dbReference>
<gene>
    <name evidence="1" type="ORF">XELAEV_18022532mg</name>
</gene>
<evidence type="ECO:0000313" key="2">
    <source>
        <dbReference type="Proteomes" id="UP000694892"/>
    </source>
</evidence>